<name>A0A0B5IHS2_9ACTN</name>
<reference evidence="2 3" key="1">
    <citation type="submission" date="2014-12" db="EMBL/GenBank/DDBJ databases">
        <title>Complete genome sequence of Streptomyces vietnamensis strain GIMV4.0001, a genetic manipulable producer of the benzoisochromanequinone antibiotic granaticin.</title>
        <authorList>
            <person name="Deng M.R."/>
            <person name="Guo J."/>
            <person name="Ma L.Y."/>
            <person name="Feng G.D."/>
            <person name="Mo C.Y."/>
            <person name="Zhu H.H."/>
        </authorList>
    </citation>
    <scope>NUCLEOTIDE SEQUENCE [LARGE SCALE GENOMIC DNA]</scope>
    <source>
        <strain evidence="3">GIMV4.0001</strain>
    </source>
</reference>
<evidence type="ECO:0000313" key="2">
    <source>
        <dbReference type="EMBL" id="AJF70082.1"/>
    </source>
</evidence>
<feature type="domain" description="DUF7660" evidence="1">
    <location>
        <begin position="9"/>
        <end position="79"/>
    </location>
</feature>
<protein>
    <recommendedName>
        <fullName evidence="1">DUF7660 domain-containing protein</fullName>
    </recommendedName>
</protein>
<dbReference type="EMBL" id="CP010407">
    <property type="protein sequence ID" value="AJF70082.1"/>
    <property type="molecule type" value="Genomic_DNA"/>
</dbReference>
<dbReference type="Proteomes" id="UP000031774">
    <property type="component" value="Chromosome"/>
</dbReference>
<gene>
    <name evidence="2" type="ORF">SVTN_31205</name>
</gene>
<dbReference type="KEGG" id="svt:SVTN_31205"/>
<evidence type="ECO:0000313" key="3">
    <source>
        <dbReference type="Proteomes" id="UP000031774"/>
    </source>
</evidence>
<dbReference type="InterPro" id="IPR056077">
    <property type="entry name" value="DUF7660"/>
</dbReference>
<dbReference type="Pfam" id="PF24693">
    <property type="entry name" value="DUF7660"/>
    <property type="match status" value="1"/>
</dbReference>
<evidence type="ECO:0000259" key="1">
    <source>
        <dbReference type="Pfam" id="PF24693"/>
    </source>
</evidence>
<accession>A0A0B5IHS2</accession>
<keyword evidence="3" id="KW-1185">Reference proteome</keyword>
<dbReference type="AlphaFoldDB" id="A0A0B5IHS2"/>
<proteinExistence type="predicted"/>
<dbReference type="HOGENOM" id="CLU_170093_1_0_11"/>
<sequence>MPLEPRSCEELVTFLRDLHKEFRSHGHEWENNTLDDFLEALAAWVHDSPGVYHYAGEQIPPDGDWTFMARALHAATIYE</sequence>
<dbReference type="RefSeq" id="WP_041134420.1">
    <property type="nucleotide sequence ID" value="NZ_CP010407.1"/>
</dbReference>
<organism evidence="2 3">
    <name type="scientific">Streptomyces vietnamensis</name>
    <dbReference type="NCBI Taxonomy" id="362257"/>
    <lineage>
        <taxon>Bacteria</taxon>
        <taxon>Bacillati</taxon>
        <taxon>Actinomycetota</taxon>
        <taxon>Actinomycetes</taxon>
        <taxon>Kitasatosporales</taxon>
        <taxon>Streptomycetaceae</taxon>
        <taxon>Streptomyces</taxon>
    </lineage>
</organism>